<evidence type="ECO:0000256" key="1">
    <source>
        <dbReference type="ARBA" id="ARBA00004240"/>
    </source>
</evidence>
<proteinExistence type="inferred from homology"/>
<dbReference type="Gene3D" id="3.40.50.720">
    <property type="entry name" value="NAD(P)-binding Rossmann-like Domain"/>
    <property type="match status" value="1"/>
</dbReference>
<name>A0A183IV65_9BILA</name>
<accession>A0A183IV65</accession>
<reference evidence="6" key="1">
    <citation type="submission" date="2016-06" db="UniProtKB">
        <authorList>
            <consortium name="WormBaseParasite"/>
        </authorList>
    </citation>
    <scope>IDENTIFICATION</scope>
</reference>
<dbReference type="CDD" id="cd05356">
    <property type="entry name" value="17beta-HSD1_like_SDR_c"/>
    <property type="match status" value="1"/>
</dbReference>
<evidence type="ECO:0000313" key="6">
    <source>
        <dbReference type="WBParaSite" id="SBAD_0000779701-mRNA-1"/>
    </source>
</evidence>
<comment type="subcellular location">
    <subcellularLocation>
        <location evidence="1">Endoplasmic reticulum</location>
    </subcellularLocation>
</comment>
<dbReference type="GO" id="GO:0005783">
    <property type="term" value="C:endoplasmic reticulum"/>
    <property type="evidence" value="ECO:0007669"/>
    <property type="project" value="UniProtKB-SubCell"/>
</dbReference>
<dbReference type="PANTHER" id="PTHR43899:SF13">
    <property type="entry name" value="RH59310P"/>
    <property type="match status" value="1"/>
</dbReference>
<evidence type="ECO:0000256" key="2">
    <source>
        <dbReference type="ARBA" id="ARBA00006484"/>
    </source>
</evidence>
<dbReference type="PROSITE" id="PS00061">
    <property type="entry name" value="ADH_SHORT"/>
    <property type="match status" value="1"/>
</dbReference>
<dbReference type="PANTHER" id="PTHR43899">
    <property type="entry name" value="RH59310P"/>
    <property type="match status" value="1"/>
</dbReference>
<dbReference type="FunFam" id="3.40.50.720:FF:000137">
    <property type="entry name" value="Hydroxysteroid (17-beta) dehydrogenase 3"/>
    <property type="match status" value="1"/>
</dbReference>
<dbReference type="InterPro" id="IPR002347">
    <property type="entry name" value="SDR_fam"/>
</dbReference>
<dbReference type="SUPFAM" id="SSF51735">
    <property type="entry name" value="NAD(P)-binding Rossmann-fold domains"/>
    <property type="match status" value="1"/>
</dbReference>
<dbReference type="PRINTS" id="PR00080">
    <property type="entry name" value="SDRFAMILY"/>
</dbReference>
<dbReference type="PRINTS" id="PR00081">
    <property type="entry name" value="GDHRDH"/>
</dbReference>
<dbReference type="PIRSF" id="PIRSF000126">
    <property type="entry name" value="11-beta-HSD1"/>
    <property type="match status" value="1"/>
</dbReference>
<keyword evidence="4" id="KW-0560">Oxidoreductase</keyword>
<protein>
    <submittedName>
        <fullName evidence="6">Hydroxysteroid 17-beta dehydrogenase 12</fullName>
    </submittedName>
</protein>
<dbReference type="InterPro" id="IPR036291">
    <property type="entry name" value="NAD(P)-bd_dom_sf"/>
</dbReference>
<organism evidence="6">
    <name type="scientific">Soboliphyme baturini</name>
    <dbReference type="NCBI Taxonomy" id="241478"/>
    <lineage>
        <taxon>Eukaryota</taxon>
        <taxon>Metazoa</taxon>
        <taxon>Ecdysozoa</taxon>
        <taxon>Nematoda</taxon>
        <taxon>Enoplea</taxon>
        <taxon>Dorylaimia</taxon>
        <taxon>Dioctophymatida</taxon>
        <taxon>Dioctophymatoidea</taxon>
        <taxon>Soboliphymatidae</taxon>
        <taxon>Soboliphyme</taxon>
    </lineage>
</organism>
<evidence type="ECO:0000256" key="5">
    <source>
        <dbReference type="RuleBase" id="RU000363"/>
    </source>
</evidence>
<evidence type="ECO:0000256" key="4">
    <source>
        <dbReference type="ARBA" id="ARBA00023002"/>
    </source>
</evidence>
<sequence length="254" mass="28671">LIYVVVTGATDGIGKSYAKELAKRGLNVYLLGRNLEKLASTTGEIAKNLEKVAPNCEIRSLVVDFSVADAKKYEDIEQQLRTIDVGVLVNNVGISYNYPEYFSELEDGASMTRIFLPKMLGKGRGAIINISSALCDFPTPLLSLYGATKSFVYYFTRSIQEEYRRSGIIIQGVMPFYVVSKMSKIRSASYFVPYTDDFVEAALDTLGLQQWTYGCLPHAILGMFISYIPERLFSWFTKRYLLQIRKKYLSKKTA</sequence>
<dbReference type="GO" id="GO:0016491">
    <property type="term" value="F:oxidoreductase activity"/>
    <property type="evidence" value="ECO:0007669"/>
    <property type="project" value="UniProtKB-KW"/>
</dbReference>
<dbReference type="AlphaFoldDB" id="A0A183IV65"/>
<comment type="similarity">
    <text evidence="2 5">Belongs to the short-chain dehydrogenases/reductases (SDR) family.</text>
</comment>
<keyword evidence="3" id="KW-0521">NADP</keyword>
<dbReference type="InterPro" id="IPR051019">
    <property type="entry name" value="VLCFA-Steroid_DH"/>
</dbReference>
<evidence type="ECO:0000256" key="3">
    <source>
        <dbReference type="ARBA" id="ARBA00022857"/>
    </source>
</evidence>
<dbReference type="Pfam" id="PF00106">
    <property type="entry name" value="adh_short"/>
    <property type="match status" value="1"/>
</dbReference>
<dbReference type="InterPro" id="IPR020904">
    <property type="entry name" value="Sc_DH/Rdtase_CS"/>
</dbReference>
<dbReference type="WBParaSite" id="SBAD_0000779701-mRNA-1">
    <property type="protein sequence ID" value="SBAD_0000779701-mRNA-1"/>
    <property type="gene ID" value="SBAD_0000779701"/>
</dbReference>